<sequence length="211" mass="23824">MFHKNLDQASKRYKEHPNVAAMYTSLPRSKSNRAEQNPSEYYLPKVRDFAYDQHGSEIINTRAFIANFAHCGFRSRHRRVNSGDLLSKAGVLGYEKRKPLQEPSADLKARFPGFFDMKYFPPPQPQKKRSTMDTTTTTTTVKSSVSSDLSGTTDTPSVATTSATTDPAEGDNDTRRPHCIRDDPLMLAVAVCMLEYMKRGRRGLDVVLRRS</sequence>
<gene>
    <name evidence="2" type="ORF">ALECFALPRED_002011</name>
</gene>
<feature type="compositionally biased region" description="Basic and acidic residues" evidence="1">
    <location>
        <begin position="1"/>
        <end position="17"/>
    </location>
</feature>
<evidence type="ECO:0000256" key="1">
    <source>
        <dbReference type="SAM" id="MobiDB-lite"/>
    </source>
</evidence>
<accession>A0A8H3IBN2</accession>
<feature type="compositionally biased region" description="Low complexity" evidence="1">
    <location>
        <begin position="132"/>
        <end position="155"/>
    </location>
</feature>
<dbReference type="AlphaFoldDB" id="A0A8H3IBN2"/>
<feature type="region of interest" description="Disordered" evidence="1">
    <location>
        <begin position="120"/>
        <end position="179"/>
    </location>
</feature>
<feature type="compositionally biased region" description="Polar residues" evidence="1">
    <location>
        <begin position="156"/>
        <end position="165"/>
    </location>
</feature>
<protein>
    <submittedName>
        <fullName evidence="2">Uncharacterized protein</fullName>
    </submittedName>
</protein>
<proteinExistence type="predicted"/>
<reference evidence="2" key="1">
    <citation type="submission" date="2021-03" db="EMBL/GenBank/DDBJ databases">
        <authorList>
            <person name="Tagirdzhanova G."/>
        </authorList>
    </citation>
    <scope>NUCLEOTIDE SEQUENCE</scope>
</reference>
<dbReference type="Proteomes" id="UP000664203">
    <property type="component" value="Unassembled WGS sequence"/>
</dbReference>
<feature type="region of interest" description="Disordered" evidence="1">
    <location>
        <begin position="1"/>
        <end position="22"/>
    </location>
</feature>
<organism evidence="2 3">
    <name type="scientific">Alectoria fallacina</name>
    <dbReference type="NCBI Taxonomy" id="1903189"/>
    <lineage>
        <taxon>Eukaryota</taxon>
        <taxon>Fungi</taxon>
        <taxon>Dikarya</taxon>
        <taxon>Ascomycota</taxon>
        <taxon>Pezizomycotina</taxon>
        <taxon>Lecanoromycetes</taxon>
        <taxon>OSLEUM clade</taxon>
        <taxon>Lecanoromycetidae</taxon>
        <taxon>Lecanorales</taxon>
        <taxon>Lecanorineae</taxon>
        <taxon>Parmeliaceae</taxon>
        <taxon>Alectoria</taxon>
    </lineage>
</organism>
<evidence type="ECO:0000313" key="2">
    <source>
        <dbReference type="EMBL" id="CAF9922132.1"/>
    </source>
</evidence>
<name>A0A8H3IBN2_9LECA</name>
<dbReference type="OrthoDB" id="10378003at2759"/>
<comment type="caution">
    <text evidence="2">The sequence shown here is derived from an EMBL/GenBank/DDBJ whole genome shotgun (WGS) entry which is preliminary data.</text>
</comment>
<dbReference type="EMBL" id="CAJPDR010000152">
    <property type="protein sequence ID" value="CAF9922132.1"/>
    <property type="molecule type" value="Genomic_DNA"/>
</dbReference>
<keyword evidence="3" id="KW-1185">Reference proteome</keyword>
<evidence type="ECO:0000313" key="3">
    <source>
        <dbReference type="Proteomes" id="UP000664203"/>
    </source>
</evidence>